<comment type="caution">
    <text evidence="6">The sequence shown here is derived from an EMBL/GenBank/DDBJ whole genome shotgun (WGS) entry which is preliminary data.</text>
</comment>
<dbReference type="EMBL" id="LWBO01000001">
    <property type="protein sequence ID" value="OQP55493.1"/>
    <property type="molecule type" value="Genomic_DNA"/>
</dbReference>
<dbReference type="Gene3D" id="1.10.760.10">
    <property type="entry name" value="Cytochrome c-like domain"/>
    <property type="match status" value="1"/>
</dbReference>
<dbReference type="RefSeq" id="WP_014223102.1">
    <property type="nucleotide sequence ID" value="NZ_LWBO01000001.1"/>
</dbReference>
<evidence type="ECO:0000256" key="2">
    <source>
        <dbReference type="ARBA" id="ARBA00022723"/>
    </source>
</evidence>
<organism evidence="6 7">
    <name type="scientific">Niastella koreensis</name>
    <dbReference type="NCBI Taxonomy" id="354356"/>
    <lineage>
        <taxon>Bacteria</taxon>
        <taxon>Pseudomonadati</taxon>
        <taxon>Bacteroidota</taxon>
        <taxon>Chitinophagia</taxon>
        <taxon>Chitinophagales</taxon>
        <taxon>Chitinophagaceae</taxon>
        <taxon>Niastella</taxon>
    </lineage>
</organism>
<evidence type="ECO:0000256" key="3">
    <source>
        <dbReference type="ARBA" id="ARBA00023004"/>
    </source>
</evidence>
<dbReference type="Proteomes" id="UP000192277">
    <property type="component" value="Unassembled WGS sequence"/>
</dbReference>
<keyword evidence="7" id="KW-1185">Reference proteome</keyword>
<reference evidence="6 7" key="1">
    <citation type="submission" date="2016-04" db="EMBL/GenBank/DDBJ databases">
        <authorList>
            <person name="Chen L."/>
            <person name="Zhuang W."/>
            <person name="Wang G."/>
        </authorList>
    </citation>
    <scope>NUCLEOTIDE SEQUENCE [LARGE SCALE GENOMIC DNA]</scope>
    <source>
        <strain evidence="7">GR20</strain>
    </source>
</reference>
<keyword evidence="3 4" id="KW-0408">Iron</keyword>
<dbReference type="PROSITE" id="PS51007">
    <property type="entry name" value="CYTC"/>
    <property type="match status" value="1"/>
</dbReference>
<dbReference type="InterPro" id="IPR009056">
    <property type="entry name" value="Cyt_c-like_dom"/>
</dbReference>
<name>A0ABX3P5P3_9BACT</name>
<proteinExistence type="predicted"/>
<sequence length="155" mass="17042">MNKEVNYVLQGFLLTVVVIGAIKFSDLLLSIPPPPQDSNKPVEGWCGTTSPSFSKPYVRGNGPDGKALFQNNCASCHAVFKDLTGPALSGVAERIPDKKLLHKWVHNPAGVLKSGNVYFNTLIKRFGNVQMTAFDGLSDEEIDAIINYVDRTERY</sequence>
<dbReference type="InterPro" id="IPR036909">
    <property type="entry name" value="Cyt_c-like_dom_sf"/>
</dbReference>
<feature type="domain" description="Cytochrome c" evidence="5">
    <location>
        <begin position="60"/>
        <end position="153"/>
    </location>
</feature>
<evidence type="ECO:0000313" key="6">
    <source>
        <dbReference type="EMBL" id="OQP55493.1"/>
    </source>
</evidence>
<evidence type="ECO:0000259" key="5">
    <source>
        <dbReference type="PROSITE" id="PS51007"/>
    </source>
</evidence>
<evidence type="ECO:0000313" key="7">
    <source>
        <dbReference type="Proteomes" id="UP000192277"/>
    </source>
</evidence>
<dbReference type="Pfam" id="PF00034">
    <property type="entry name" value="Cytochrom_C"/>
    <property type="match status" value="1"/>
</dbReference>
<gene>
    <name evidence="6" type="ORF">A4D02_04075</name>
</gene>
<accession>A0ABX3P5P3</accession>
<keyword evidence="1 4" id="KW-0349">Heme</keyword>
<dbReference type="SUPFAM" id="SSF46626">
    <property type="entry name" value="Cytochrome c"/>
    <property type="match status" value="1"/>
</dbReference>
<protein>
    <recommendedName>
        <fullName evidence="5">Cytochrome c domain-containing protein</fullName>
    </recommendedName>
</protein>
<evidence type="ECO:0000256" key="1">
    <source>
        <dbReference type="ARBA" id="ARBA00022617"/>
    </source>
</evidence>
<evidence type="ECO:0000256" key="4">
    <source>
        <dbReference type="PROSITE-ProRule" id="PRU00433"/>
    </source>
</evidence>
<keyword evidence="2 4" id="KW-0479">Metal-binding</keyword>